<protein>
    <recommendedName>
        <fullName evidence="5">FYVE-type domain-containing protein</fullName>
    </recommendedName>
</protein>
<reference evidence="7" key="1">
    <citation type="submission" date="2010-06" db="EMBL/GenBank/DDBJ databases">
        <authorList>
            <person name="Jiang H."/>
            <person name="Abraham K."/>
            <person name="Ali S."/>
            <person name="Alsbrooks S.L."/>
            <person name="Anim B.N."/>
            <person name="Anosike U.S."/>
            <person name="Attaway T."/>
            <person name="Bandaranaike D.P."/>
            <person name="Battles P.K."/>
            <person name="Bell S.N."/>
            <person name="Bell A.V."/>
            <person name="Beltran B."/>
            <person name="Bickham C."/>
            <person name="Bustamante Y."/>
            <person name="Caleb T."/>
            <person name="Canada A."/>
            <person name="Cardenas V."/>
            <person name="Carter K."/>
            <person name="Chacko J."/>
            <person name="Chandrabose M.N."/>
            <person name="Chavez D."/>
            <person name="Chavez A."/>
            <person name="Chen L."/>
            <person name="Chu H.-S."/>
            <person name="Claassen K.J."/>
            <person name="Cockrell R."/>
            <person name="Collins M."/>
            <person name="Cooper J.A."/>
            <person name="Cree A."/>
            <person name="Curry S.M."/>
            <person name="Da Y."/>
            <person name="Dao M.D."/>
            <person name="Das B."/>
            <person name="Davila M.-L."/>
            <person name="Davy-Carroll L."/>
            <person name="Denson S."/>
            <person name="Dinh H."/>
            <person name="Ebong V.E."/>
            <person name="Edwards J.R."/>
            <person name="Egan A."/>
            <person name="El-Daye J."/>
            <person name="Escobedo L."/>
            <person name="Fernandez S."/>
            <person name="Fernando P.R."/>
            <person name="Flagg N."/>
            <person name="Forbes L.D."/>
            <person name="Fowler R.G."/>
            <person name="Fu Q."/>
            <person name="Gabisi R.A."/>
            <person name="Ganer J."/>
            <person name="Garbino Pronczuk A."/>
            <person name="Garcia R.M."/>
            <person name="Garner T."/>
            <person name="Garrett T.E."/>
            <person name="Gonzalez D.A."/>
            <person name="Hamid H."/>
            <person name="Hawkins E.S."/>
            <person name="Hirani K."/>
            <person name="Hogues M.E."/>
            <person name="Hollins B."/>
            <person name="Hsiao C.-H."/>
            <person name="Jabil R."/>
            <person name="James M.L."/>
            <person name="Jhangiani S.N."/>
            <person name="Johnson B."/>
            <person name="Johnson Q."/>
            <person name="Joshi V."/>
            <person name="Kalu J.B."/>
            <person name="Kam C."/>
            <person name="Kashfia A."/>
            <person name="Keebler J."/>
            <person name="Kisamo H."/>
            <person name="Kovar C.L."/>
            <person name="Lago L.A."/>
            <person name="Lai C.-Y."/>
            <person name="Laidlaw J."/>
            <person name="Lara F."/>
            <person name="Le T.-K."/>
            <person name="Lee S.L."/>
            <person name="Legall F.H."/>
            <person name="Lemon S.J."/>
            <person name="Lewis L.R."/>
            <person name="Li B."/>
            <person name="Liu Y."/>
            <person name="Liu Y.-S."/>
            <person name="Lopez J."/>
            <person name="Lozado R.J."/>
            <person name="Lu J."/>
            <person name="Madu R.C."/>
            <person name="Maheshwari M."/>
            <person name="Maheshwari R."/>
            <person name="Malloy K."/>
            <person name="Martinez E."/>
            <person name="Mathew T."/>
            <person name="Mercado I.C."/>
            <person name="Mercado C."/>
            <person name="Meyer B."/>
            <person name="Montgomery K."/>
            <person name="Morgan M.B."/>
            <person name="Munidasa M."/>
            <person name="Nazareth L.V."/>
            <person name="Nelson J."/>
            <person name="Ng B.M."/>
            <person name="Nguyen N.B."/>
            <person name="Nguyen P.Q."/>
            <person name="Nguyen T."/>
            <person name="Obregon M."/>
            <person name="Okwuonu G.O."/>
            <person name="Onwere C.G."/>
            <person name="Orozco G."/>
            <person name="Parra A."/>
            <person name="Patel S."/>
            <person name="Patil S."/>
            <person name="Perez A."/>
            <person name="Perez Y."/>
            <person name="Pham C."/>
            <person name="Primus E.L."/>
            <person name="Pu L.-L."/>
            <person name="Puazo M."/>
            <person name="Qin X."/>
            <person name="Quiroz J.B."/>
            <person name="Reese J."/>
            <person name="Richards S."/>
            <person name="Rives C.M."/>
            <person name="Robberts R."/>
            <person name="Ruiz S.J."/>
            <person name="Ruiz M.J."/>
            <person name="Santibanez J."/>
            <person name="Schneider B.W."/>
            <person name="Sisson I."/>
            <person name="Smith M."/>
            <person name="Sodergren E."/>
            <person name="Song X.-Z."/>
            <person name="Song B.B."/>
            <person name="Summersgill H."/>
            <person name="Thelus R."/>
            <person name="Thornton R.D."/>
            <person name="Trejos Z.Y."/>
            <person name="Usmani K."/>
            <person name="Vattathil S."/>
            <person name="Villasana D."/>
            <person name="Walker D.L."/>
            <person name="Wang S."/>
            <person name="Wang K."/>
            <person name="White C.S."/>
            <person name="Williams A.C."/>
            <person name="Williamson J."/>
            <person name="Wilson K."/>
            <person name="Woghiren I.O."/>
            <person name="Woodworth J.R."/>
            <person name="Worley K.C."/>
            <person name="Wright R.A."/>
            <person name="Wu W."/>
            <person name="Young L."/>
            <person name="Zhang L."/>
            <person name="Zhang J."/>
            <person name="Zhu Y."/>
            <person name="Muzny D.M."/>
            <person name="Weinstock G."/>
            <person name="Gibbs R.A."/>
        </authorList>
    </citation>
    <scope>NUCLEOTIDE SEQUENCE [LARGE SCALE GENOMIC DNA]</scope>
    <source>
        <strain evidence="7">LSR1</strain>
    </source>
</reference>
<dbReference type="InterPro" id="IPR015894">
    <property type="entry name" value="Guanylate-bd_N"/>
</dbReference>
<dbReference type="InterPro" id="IPR000306">
    <property type="entry name" value="Znf_FYVE"/>
</dbReference>
<dbReference type="InterPro" id="IPR027417">
    <property type="entry name" value="P-loop_NTPase"/>
</dbReference>
<keyword evidence="3" id="KW-0862">Zinc</keyword>
<dbReference type="GO" id="GO:0043325">
    <property type="term" value="F:phosphatidylinositol-3,4-bisphosphate binding"/>
    <property type="evidence" value="ECO:0007669"/>
    <property type="project" value="TreeGrafter"/>
</dbReference>
<feature type="domain" description="FYVE-type" evidence="5">
    <location>
        <begin position="638"/>
        <end position="698"/>
    </location>
</feature>
<evidence type="ECO:0000313" key="7">
    <source>
        <dbReference type="Proteomes" id="UP000007819"/>
    </source>
</evidence>
<evidence type="ECO:0000313" key="6">
    <source>
        <dbReference type="EnsemblMetazoa" id="XP_001946894.1"/>
    </source>
</evidence>
<evidence type="ECO:0000256" key="3">
    <source>
        <dbReference type="ARBA" id="ARBA00022833"/>
    </source>
</evidence>
<proteinExistence type="predicted"/>
<dbReference type="AlphaFoldDB" id="A0A8R2A4C2"/>
<dbReference type="GO" id="GO:0005545">
    <property type="term" value="F:1-phosphatidylinositol binding"/>
    <property type="evidence" value="ECO:0007669"/>
    <property type="project" value="TreeGrafter"/>
</dbReference>
<dbReference type="EnsemblMetazoa" id="XM_001946859.4">
    <property type="protein sequence ID" value="XP_001946894.1"/>
    <property type="gene ID" value="LOC100166080"/>
</dbReference>
<dbReference type="Gene3D" id="3.30.40.10">
    <property type="entry name" value="Zinc/RING finger domain, C3HC4 (zinc finger)"/>
    <property type="match status" value="2"/>
</dbReference>
<dbReference type="Proteomes" id="UP000007819">
    <property type="component" value="Chromosome A1"/>
</dbReference>
<dbReference type="GO" id="GO:0008270">
    <property type="term" value="F:zinc ion binding"/>
    <property type="evidence" value="ECO:0007669"/>
    <property type="project" value="UniProtKB-KW"/>
</dbReference>
<sequence length="698" mass="78192">MNVYRDVLSMDDNCYGRLGHLKNQHKLPAIMTPVSTISSAHSDFGLPDVTLTSHFTSLKLTPDYNDSDEEGDGHCHSFLLLDEKERLKVSSVEAFVKRLNGYKSTSPVKVISIFGNTGDGKSYTLNQCFFRGAEVFRTSSEQKACTVGVWAAFDPSLNVVCLDTEGFSGSTVHNKQRTRLLLKVLAVSDVVIYRVKGERLQDDMFNFLGSASKSYIKHFQKALLTVCSRSIDPIKCADSVKGPTLCIFHETRNTEPLGCYNGKDVSEQIQDRFHELQLDIDGFASLRYVGIQTIIPPTDFGQIREVLNEEIKKNCNRPQRSPHIVYLTLKALNDKFTGVIKTSIEPLFPDQHLTCPTVCQSCEQRCSNSVGHLKDNIPHFNNSKCRYQSQFENSVYICKVCTDNGTPVVVTTNYTNDNQNSWLKYALSGYTIDCPVCGVIYRSKQYWYGNNDPEKSVVYTETKHIWPGMDLPSSSSMNPARKVLDGVTYLSETVASVSYEPSRLLSSWVADQFAPKYWKPNAEIKECIVCKLQFSSTSIKHHCRACGEGVCDECSKRTLCVPERGWNTPVRVCNFCYKRSGSISSNCSDSSSRGDENEVGARKFSEAVVQTLSSVASVLEYPKNLIKDTARPSYWVPDSEALECYMCKSEFGSTLILHHCRDCGHGVCSSCSNHRKPVPHRGWPNPVRVCDLCSNQDT</sequence>
<dbReference type="OrthoDB" id="68108at2759"/>
<dbReference type="PANTHER" id="PTHR46624">
    <property type="entry name" value="AGAP002036-PA"/>
    <property type="match status" value="1"/>
</dbReference>
<dbReference type="GeneID" id="100166080"/>
<dbReference type="GO" id="GO:0005811">
    <property type="term" value="C:lipid droplet"/>
    <property type="evidence" value="ECO:0007669"/>
    <property type="project" value="TreeGrafter"/>
</dbReference>
<evidence type="ECO:0000256" key="1">
    <source>
        <dbReference type="ARBA" id="ARBA00022723"/>
    </source>
</evidence>
<dbReference type="SUPFAM" id="SSF57903">
    <property type="entry name" value="FYVE/PHD zinc finger"/>
    <property type="match status" value="2"/>
</dbReference>
<accession>A0A8R2A4C2</accession>
<dbReference type="PROSITE" id="PS50178">
    <property type="entry name" value="ZF_FYVE"/>
    <property type="match status" value="2"/>
</dbReference>
<dbReference type="InterPro" id="IPR011011">
    <property type="entry name" value="Znf_FYVE_PHD"/>
</dbReference>
<dbReference type="GO" id="GO:0032266">
    <property type="term" value="F:phosphatidylinositol-3-phosphate binding"/>
    <property type="evidence" value="ECO:0007669"/>
    <property type="project" value="TreeGrafter"/>
</dbReference>
<evidence type="ECO:0000259" key="5">
    <source>
        <dbReference type="PROSITE" id="PS50178"/>
    </source>
</evidence>
<dbReference type="GO" id="GO:0005525">
    <property type="term" value="F:GTP binding"/>
    <property type="evidence" value="ECO:0007669"/>
    <property type="project" value="InterPro"/>
</dbReference>
<dbReference type="SMART" id="SM00064">
    <property type="entry name" value="FYVE"/>
    <property type="match status" value="2"/>
</dbReference>
<keyword evidence="2 4" id="KW-0863">Zinc-finger</keyword>
<dbReference type="KEGG" id="api:100166080"/>
<dbReference type="GO" id="GO:0005547">
    <property type="term" value="F:phosphatidylinositol-3,4,5-trisphosphate binding"/>
    <property type="evidence" value="ECO:0007669"/>
    <property type="project" value="TreeGrafter"/>
</dbReference>
<keyword evidence="1" id="KW-0479">Metal-binding</keyword>
<dbReference type="InterPro" id="IPR013083">
    <property type="entry name" value="Znf_RING/FYVE/PHD"/>
</dbReference>
<dbReference type="GO" id="GO:0003924">
    <property type="term" value="F:GTPase activity"/>
    <property type="evidence" value="ECO:0007669"/>
    <property type="project" value="InterPro"/>
</dbReference>
<evidence type="ECO:0000256" key="4">
    <source>
        <dbReference type="PROSITE-ProRule" id="PRU00091"/>
    </source>
</evidence>
<dbReference type="RefSeq" id="XP_001946894.1">
    <property type="nucleotide sequence ID" value="XM_001946859.4"/>
</dbReference>
<keyword evidence="7" id="KW-1185">Reference proteome</keyword>
<dbReference type="CDD" id="cd15734">
    <property type="entry name" value="FYVE_ZFYV1"/>
    <property type="match status" value="2"/>
</dbReference>
<name>A0A8R2A4C2_ACYPI</name>
<evidence type="ECO:0000256" key="2">
    <source>
        <dbReference type="ARBA" id="ARBA00022771"/>
    </source>
</evidence>
<dbReference type="SUPFAM" id="SSF52540">
    <property type="entry name" value="P-loop containing nucleoside triphosphate hydrolases"/>
    <property type="match status" value="1"/>
</dbReference>
<organism evidence="6 7">
    <name type="scientific">Acyrthosiphon pisum</name>
    <name type="common">Pea aphid</name>
    <dbReference type="NCBI Taxonomy" id="7029"/>
    <lineage>
        <taxon>Eukaryota</taxon>
        <taxon>Metazoa</taxon>
        <taxon>Ecdysozoa</taxon>
        <taxon>Arthropoda</taxon>
        <taxon>Hexapoda</taxon>
        <taxon>Insecta</taxon>
        <taxon>Pterygota</taxon>
        <taxon>Neoptera</taxon>
        <taxon>Paraneoptera</taxon>
        <taxon>Hemiptera</taxon>
        <taxon>Sternorrhyncha</taxon>
        <taxon>Aphidomorpha</taxon>
        <taxon>Aphidoidea</taxon>
        <taxon>Aphididae</taxon>
        <taxon>Macrosiphini</taxon>
        <taxon>Acyrthosiphon</taxon>
    </lineage>
</organism>
<dbReference type="Pfam" id="PF02263">
    <property type="entry name" value="GBP"/>
    <property type="match status" value="1"/>
</dbReference>
<dbReference type="InterPro" id="IPR017455">
    <property type="entry name" value="Znf_FYVE-rel"/>
</dbReference>
<dbReference type="OMA" id="SYWIPDS"/>
<dbReference type="PANTHER" id="PTHR46624:SF4">
    <property type="entry name" value="FYVE-TYPE DOMAIN-CONTAINING PROTEIN"/>
    <property type="match status" value="1"/>
</dbReference>
<reference evidence="6" key="2">
    <citation type="submission" date="2022-06" db="UniProtKB">
        <authorList>
            <consortium name="EnsemblMetazoa"/>
        </authorList>
    </citation>
    <scope>IDENTIFICATION</scope>
</reference>
<dbReference type="InterPro" id="IPR042427">
    <property type="entry name" value="ZFYV1"/>
</dbReference>
<dbReference type="Pfam" id="PF01363">
    <property type="entry name" value="FYVE"/>
    <property type="match status" value="2"/>
</dbReference>
<feature type="domain" description="FYVE-type" evidence="5">
    <location>
        <begin position="521"/>
        <end position="581"/>
    </location>
</feature>
<dbReference type="GO" id="GO:0140042">
    <property type="term" value="P:lipid droplet formation"/>
    <property type="evidence" value="ECO:0007669"/>
    <property type="project" value="TreeGrafter"/>
</dbReference>
<dbReference type="Gene3D" id="3.40.50.300">
    <property type="entry name" value="P-loop containing nucleotide triphosphate hydrolases"/>
    <property type="match status" value="1"/>
</dbReference>